<protein>
    <submittedName>
        <fullName evidence="2">Uncharacterized protein</fullName>
    </submittedName>
</protein>
<feature type="compositionally biased region" description="Polar residues" evidence="1">
    <location>
        <begin position="233"/>
        <end position="242"/>
    </location>
</feature>
<gene>
    <name evidence="2" type="ORF">GSOID_T00030758001</name>
</gene>
<feature type="region of interest" description="Disordered" evidence="1">
    <location>
        <begin position="201"/>
        <end position="287"/>
    </location>
</feature>
<dbReference type="EMBL" id="FN654345">
    <property type="protein sequence ID" value="CBY32336.1"/>
    <property type="molecule type" value="Genomic_DNA"/>
</dbReference>
<name>E4Y9U9_OIKDI</name>
<feature type="region of interest" description="Disordered" evidence="1">
    <location>
        <begin position="865"/>
        <end position="930"/>
    </location>
</feature>
<feature type="compositionally biased region" description="Acidic residues" evidence="1">
    <location>
        <begin position="692"/>
        <end position="707"/>
    </location>
</feature>
<feature type="region of interest" description="Disordered" evidence="1">
    <location>
        <begin position="432"/>
        <end position="767"/>
    </location>
</feature>
<feature type="compositionally biased region" description="Low complexity" evidence="1">
    <location>
        <begin position="432"/>
        <end position="451"/>
    </location>
</feature>
<organism evidence="2">
    <name type="scientific">Oikopleura dioica</name>
    <name type="common">Tunicate</name>
    <dbReference type="NCBI Taxonomy" id="34765"/>
    <lineage>
        <taxon>Eukaryota</taxon>
        <taxon>Metazoa</taxon>
        <taxon>Chordata</taxon>
        <taxon>Tunicata</taxon>
        <taxon>Appendicularia</taxon>
        <taxon>Copelata</taxon>
        <taxon>Oikopleuridae</taxon>
        <taxon>Oikopleura</taxon>
    </lineage>
</organism>
<feature type="compositionally biased region" description="Low complexity" evidence="1">
    <location>
        <begin position="274"/>
        <end position="283"/>
    </location>
</feature>
<evidence type="ECO:0000313" key="2">
    <source>
        <dbReference type="EMBL" id="CBY32336.1"/>
    </source>
</evidence>
<feature type="compositionally biased region" description="Low complexity" evidence="1">
    <location>
        <begin position="81"/>
        <end position="101"/>
    </location>
</feature>
<feature type="compositionally biased region" description="Polar residues" evidence="1">
    <location>
        <begin position="711"/>
        <end position="720"/>
    </location>
</feature>
<feature type="region of interest" description="Disordered" evidence="1">
    <location>
        <begin position="59"/>
        <end position="122"/>
    </location>
</feature>
<sequence>MESELPEWALMALEKRARLLERSLSDQNARNLLELDSDSDAIVMKEIDEARAHNNGAARMMMPPSQSVPKSRPNYRIAPKPVQAPASSQQNPAPQVQVQASTPTVAGSIPGMSNATPIQPVPQSWQNGLSENMQAQPQQAYNSFPNNNNTTMGMMNINPFMFNPYIYPAHGYFNDTSQYEEFLKVQEEQLRIARQHFKLAMTGQSQAQNRSHSSSSSFMNSPFTQTPQPSPQVHPQFQSAYPSSIFPQPQNFQFQQHPSQPPPPQYQPPPQPLPLDLQSQHSQVSTIRASEHLERQSVSVITHFTLGFFVSLGRFQKINSGFTTFEETESESVIFTCSLLTSPAQPNRIQSEPAEAQQKIQEVLQPIYQADPMSIENEKIDKNNALAMFKRLESQQGQNSAPNYTRQHSGSYLRHVKTPVNQQKLPAQTYVQSKQQFQPQNNNNSSLPEQSISPSPEKKSILKKQSAYENKPPQQPSEPQIIRAQPEVIRQSAPPQKQQQSQVQNEPPARGMPGQSDLDNDQDQLSGVSIAKTASMFGERTRTKIPSASNAAPKREMTPPRSLSPPRESTPPREKSPEPPARAPQVAKASSPEPEIKEEIKSPTPVANAFESASESDGNPEYFSEDETKEQIAQIIAPSHSPVKAAPVVVQRQPSPDSSKEATPVPYADTGEPKKMKAVENKNPPLAFGSDDNSDITDQENQQEDGFDFLGNTTTEQASTHVLKPKPEDYLDSSDESVDIDGTTVPVSRIDENENISMQSPRKNDQEIKDLEKLESSLGDLHNKADAAYALIESSKSTVEVNPATAEVKSADPKDITSARAKKAPKKAPAQMSKQEEATIDEDEAKWAEENRLLEEQIAAAKAILAKASPNTKPLGSTGAPEKPDRSGQAPPKPAGRKKRVLPPKNGVTVNPDRTSSQYSRDQDGNFIPPREGYINDVVVEGQVVIQSSILVTDAKNRKQSFGKVGFNKEAKELTYPSMDQAIEDYDEEHARGDPPTTVTNGGLLMV</sequence>
<proteinExistence type="predicted"/>
<feature type="region of interest" description="Disordered" evidence="1">
    <location>
        <begin position="794"/>
        <end position="844"/>
    </location>
</feature>
<dbReference type="PANTHER" id="PTHR48125:SF10">
    <property type="entry name" value="OS12G0136300 PROTEIN"/>
    <property type="match status" value="1"/>
</dbReference>
<feature type="compositionally biased region" description="Low complexity" evidence="1">
    <location>
        <begin position="491"/>
        <end position="508"/>
    </location>
</feature>
<feature type="compositionally biased region" description="Acidic residues" evidence="1">
    <location>
        <begin position="730"/>
        <end position="739"/>
    </location>
</feature>
<accession>E4Y9U9</accession>
<feature type="compositionally biased region" description="Low complexity" evidence="1">
    <location>
        <begin position="246"/>
        <end position="258"/>
    </location>
</feature>
<reference evidence="2" key="1">
    <citation type="journal article" date="2010" name="Science">
        <title>Plasticity of animal genome architecture unmasked by rapid evolution of a pelagic tunicate.</title>
        <authorList>
            <person name="Denoeud F."/>
            <person name="Henriet S."/>
            <person name="Mungpakdee S."/>
            <person name="Aury J.M."/>
            <person name="Da Silva C."/>
            <person name="Brinkmann H."/>
            <person name="Mikhaleva J."/>
            <person name="Olsen L.C."/>
            <person name="Jubin C."/>
            <person name="Canestro C."/>
            <person name="Bouquet J.M."/>
            <person name="Danks G."/>
            <person name="Poulain J."/>
            <person name="Campsteijn C."/>
            <person name="Adamski M."/>
            <person name="Cross I."/>
            <person name="Yadetie F."/>
            <person name="Muffato M."/>
            <person name="Louis A."/>
            <person name="Butcher S."/>
            <person name="Tsagkogeorga G."/>
            <person name="Konrad A."/>
            <person name="Singh S."/>
            <person name="Jensen M.F."/>
            <person name="Cong E.H."/>
            <person name="Eikeseth-Otteraa H."/>
            <person name="Noel B."/>
            <person name="Anthouard V."/>
            <person name="Porcel B.M."/>
            <person name="Kachouri-Lafond R."/>
            <person name="Nishino A."/>
            <person name="Ugolini M."/>
            <person name="Chourrout P."/>
            <person name="Nishida H."/>
            <person name="Aasland R."/>
            <person name="Huzurbazar S."/>
            <person name="Westhof E."/>
            <person name="Delsuc F."/>
            <person name="Lehrach H."/>
            <person name="Reinhardt R."/>
            <person name="Weissenbach J."/>
            <person name="Roy S.W."/>
            <person name="Artiguenave F."/>
            <person name="Postlethwait J.H."/>
            <person name="Manak J.R."/>
            <person name="Thompson E.M."/>
            <person name="Jaillon O."/>
            <person name="Du Pasquier L."/>
            <person name="Boudinot P."/>
            <person name="Liberles D.A."/>
            <person name="Volff J.N."/>
            <person name="Philippe H."/>
            <person name="Lenhard B."/>
            <person name="Roest Crollius H."/>
            <person name="Wincker P."/>
            <person name="Chourrout D."/>
        </authorList>
    </citation>
    <scope>NUCLEOTIDE SEQUENCE [LARGE SCALE GENOMIC DNA]</scope>
</reference>
<feature type="compositionally biased region" description="Polar residues" evidence="1">
    <location>
        <begin position="111"/>
        <end position="122"/>
    </location>
</feature>
<feature type="compositionally biased region" description="Polar residues" evidence="1">
    <location>
        <begin position="908"/>
        <end position="920"/>
    </location>
</feature>
<dbReference type="PANTHER" id="PTHR48125">
    <property type="entry name" value="LP07818P1"/>
    <property type="match status" value="1"/>
</dbReference>
<feature type="compositionally biased region" description="Basic and acidic residues" evidence="1">
    <location>
        <begin position="671"/>
        <end position="680"/>
    </location>
</feature>
<evidence type="ECO:0000256" key="1">
    <source>
        <dbReference type="SAM" id="MobiDB-lite"/>
    </source>
</evidence>
<dbReference type="Proteomes" id="UP000011014">
    <property type="component" value="Unassembled WGS sequence"/>
</dbReference>
<feature type="compositionally biased region" description="Low complexity" evidence="1">
    <location>
        <begin position="204"/>
        <end position="227"/>
    </location>
</feature>
<dbReference type="AlphaFoldDB" id="E4Y9U9"/>
<feature type="compositionally biased region" description="Pro residues" evidence="1">
    <location>
        <begin position="259"/>
        <end position="273"/>
    </location>
</feature>